<name>A0A0J9UVV5_PLAVI</name>
<gene>
    <name evidence="2" type="ORF">PVIIG_01601</name>
</gene>
<feature type="compositionally biased region" description="Polar residues" evidence="1">
    <location>
        <begin position="224"/>
        <end position="293"/>
    </location>
</feature>
<protein>
    <recommendedName>
        <fullName evidence="4">Variable surface protein Vir18</fullName>
    </recommendedName>
</protein>
<accession>A0A0J9UVV5</accession>
<dbReference type="Proteomes" id="UP000053562">
    <property type="component" value="Unassembled WGS sequence"/>
</dbReference>
<feature type="compositionally biased region" description="Polar residues" evidence="1">
    <location>
        <begin position="181"/>
        <end position="190"/>
    </location>
</feature>
<evidence type="ECO:0000313" key="2">
    <source>
        <dbReference type="EMBL" id="KMZ77633.1"/>
    </source>
</evidence>
<dbReference type="EMBL" id="KQ234389">
    <property type="protein sequence ID" value="KMZ77633.1"/>
    <property type="molecule type" value="Genomic_DNA"/>
</dbReference>
<proteinExistence type="predicted"/>
<reference evidence="2 3" key="1">
    <citation type="submission" date="2011-08" db="EMBL/GenBank/DDBJ databases">
        <title>The Genome Sequence of Plasmodium vivax India VII.</title>
        <authorList>
            <consortium name="The Broad Institute Genome Sequencing Platform"/>
            <consortium name="The Broad Institute Genome Sequencing Center for Infectious Disease"/>
            <person name="Neafsey D."/>
            <person name="Carlton J."/>
            <person name="Barnwell J."/>
            <person name="Collins W."/>
            <person name="Escalante A."/>
            <person name="Mullikin J."/>
            <person name="Saul A."/>
            <person name="Guigo R."/>
            <person name="Camara F."/>
            <person name="Young S.K."/>
            <person name="Zeng Q."/>
            <person name="Gargeya S."/>
            <person name="Fitzgerald M."/>
            <person name="Haas B."/>
            <person name="Abouelleil A."/>
            <person name="Alvarado L."/>
            <person name="Arachchi H.M."/>
            <person name="Berlin A."/>
            <person name="Brown A."/>
            <person name="Chapman S.B."/>
            <person name="Chen Z."/>
            <person name="Dunbar C."/>
            <person name="Freedman E."/>
            <person name="Gearin G."/>
            <person name="Gellesch M."/>
            <person name="Goldberg J."/>
            <person name="Griggs A."/>
            <person name="Gujja S."/>
            <person name="Heiman D."/>
            <person name="Howarth C."/>
            <person name="Larson L."/>
            <person name="Lui A."/>
            <person name="MacDonald P.J.P."/>
            <person name="Montmayeur A."/>
            <person name="Murphy C."/>
            <person name="Neiman D."/>
            <person name="Pearson M."/>
            <person name="Priest M."/>
            <person name="Roberts A."/>
            <person name="Saif S."/>
            <person name="Shea T."/>
            <person name="Shenoy N."/>
            <person name="Sisk P."/>
            <person name="Stolte C."/>
            <person name="Sykes S."/>
            <person name="Wortman J."/>
            <person name="Nusbaum C."/>
            <person name="Birren B."/>
        </authorList>
    </citation>
    <scope>NUCLEOTIDE SEQUENCE [LARGE SCALE GENOMIC DNA]</scope>
    <source>
        <strain evidence="2 3">India VII</strain>
    </source>
</reference>
<evidence type="ECO:0008006" key="4">
    <source>
        <dbReference type="Google" id="ProtNLM"/>
    </source>
</evidence>
<evidence type="ECO:0000256" key="1">
    <source>
        <dbReference type="SAM" id="MobiDB-lite"/>
    </source>
</evidence>
<feature type="compositionally biased region" description="Basic and acidic residues" evidence="1">
    <location>
        <begin position="165"/>
        <end position="175"/>
    </location>
</feature>
<dbReference type="AlphaFoldDB" id="A0A0J9UVV5"/>
<evidence type="ECO:0000313" key="3">
    <source>
        <dbReference type="Proteomes" id="UP000053562"/>
    </source>
</evidence>
<organism evidence="2 3">
    <name type="scientific">Plasmodium vivax India VII</name>
    <dbReference type="NCBI Taxonomy" id="1077284"/>
    <lineage>
        <taxon>Eukaryota</taxon>
        <taxon>Sar</taxon>
        <taxon>Alveolata</taxon>
        <taxon>Apicomplexa</taxon>
        <taxon>Aconoidasida</taxon>
        <taxon>Haemosporida</taxon>
        <taxon>Plasmodiidae</taxon>
        <taxon>Plasmodium</taxon>
        <taxon>Plasmodium (Plasmodium)</taxon>
    </lineage>
</organism>
<dbReference type="OrthoDB" id="389016at2759"/>
<feature type="region of interest" description="Disordered" evidence="1">
    <location>
        <begin position="165"/>
        <end position="299"/>
    </location>
</feature>
<sequence>MAPWPGVFNIYSDSFRRYKELGCMTKYNNIQKQILNQIATLNNNNTRNFCERCQSLRLNIINEDDQLKDCYAPDLLRNKLIDDDEIKKFMGKCLPSPNCIYNGASRVNNPPKIKRVPAKACGGINECNKGATSVRVLANQLQPALNPHPPVTNLPVRPKDINIKHSDTEREESTKAKINSGPHNNISITNDPVVVEPGAPYSKGIDLSGTTRHESIAKPDASVLPNSLPSELGSSSNDSASHVTPGSESSTTPIVQQKNLETVSLHSDQHGPQQVKGNSLGAQNIGRPTSQEQGAHERSLNGEDGAAITLSGRNHGNAVVDGTLHRISNLDAGPSLFSEFTDDTAVGEKYLNGDSLETSIHEQLIGESTGDNSEIKYKNYTAMALAPTGVIMLMTLLSKVNQIVFH</sequence>